<dbReference type="EMBL" id="QTSX02007289">
    <property type="protein sequence ID" value="KAJ9048996.1"/>
    <property type="molecule type" value="Genomic_DNA"/>
</dbReference>
<accession>A0ACC2RG28</accession>
<sequence>MGGNPAHTGQASEAHRDALASILALNCDENSLVIDTIDEMSEGEEPTIEHVDSGFCIECKDQKANFYCEQCTEDFCEVCFDMLHRTGRRKLHSTKPLEIAPIGDNKASLKNSSNGSSASLSKAKREESSSMETEDLGAAIGPIISSESSFGDWIGERAKYIPIRLNQNERKKLRLLESALNVSEYVDKIDILAYGNKTKRMVGQIRDICAILSGLMVACDYRRGQELFAERGFVDNADFFRSLFEIGRRYKIMNPERMRSAYGKLMFMLQDSALPEVQEMLGFACVSPIKTVHEFLKERDGLELLSHEYMMLATKEIIAEGKSRSAIQLEIKQKERAIEALSQKFSSPDLSADDIRNCLYSIGDNHAYLRTNRDPCDQMLKYLTTHFSTTSPAEAEFTLAIISGKAGARLSHSHETQYHYVHQTLTLWREILNEMFMLWYHADADLLSSTTTYRLRDTGQGLNRVQACPGVSKIAHRLLHRAQKKVGYWVGSSVIHLGDRNVPNALVFIDKYNQVSRILNPIARCLEYLDNLEHRRKLRPYDQGLIKYIDSTFKSISNLRKMILADFFRGAFDGSGADNFFDAGSCIDGRLTSAWNWCSLIEKKPFYPVFLMTGFVGFDGEWAGN</sequence>
<gene>
    <name evidence="1" type="ORF">DSO57_1029084</name>
</gene>
<comment type="caution">
    <text evidence="1">The sequence shown here is derived from an EMBL/GenBank/DDBJ whole genome shotgun (WGS) entry which is preliminary data.</text>
</comment>
<proteinExistence type="predicted"/>
<name>A0ACC2RG28_9FUNG</name>
<protein>
    <submittedName>
        <fullName evidence="1">Uncharacterized protein</fullName>
    </submittedName>
</protein>
<reference evidence="1" key="1">
    <citation type="submission" date="2022-04" db="EMBL/GenBank/DDBJ databases">
        <title>Genome of the entomopathogenic fungus Entomophthora muscae.</title>
        <authorList>
            <person name="Elya C."/>
            <person name="Lovett B.R."/>
            <person name="Lee E."/>
            <person name="Macias A.M."/>
            <person name="Hajek A.E."/>
            <person name="De Bivort B.L."/>
            <person name="Kasson M.T."/>
            <person name="De Fine Licht H.H."/>
            <person name="Stajich J.E."/>
        </authorList>
    </citation>
    <scope>NUCLEOTIDE SEQUENCE</scope>
    <source>
        <strain evidence="1">Berkeley</strain>
    </source>
</reference>
<evidence type="ECO:0000313" key="1">
    <source>
        <dbReference type="EMBL" id="KAJ9048996.1"/>
    </source>
</evidence>
<organism evidence="1 2">
    <name type="scientific">Entomophthora muscae</name>
    <dbReference type="NCBI Taxonomy" id="34485"/>
    <lineage>
        <taxon>Eukaryota</taxon>
        <taxon>Fungi</taxon>
        <taxon>Fungi incertae sedis</taxon>
        <taxon>Zoopagomycota</taxon>
        <taxon>Entomophthoromycotina</taxon>
        <taxon>Entomophthoromycetes</taxon>
        <taxon>Entomophthorales</taxon>
        <taxon>Entomophthoraceae</taxon>
        <taxon>Entomophthora</taxon>
    </lineage>
</organism>
<dbReference type="Proteomes" id="UP001165960">
    <property type="component" value="Unassembled WGS sequence"/>
</dbReference>
<evidence type="ECO:0000313" key="2">
    <source>
        <dbReference type="Proteomes" id="UP001165960"/>
    </source>
</evidence>
<keyword evidence="2" id="KW-1185">Reference proteome</keyword>